<evidence type="ECO:0000313" key="2">
    <source>
        <dbReference type="EMBL" id="PRX22958.1"/>
    </source>
</evidence>
<gene>
    <name evidence="2" type="ORF">CLV67_104486</name>
</gene>
<proteinExistence type="predicted"/>
<comment type="caution">
    <text evidence="2">The sequence shown here is derived from an EMBL/GenBank/DDBJ whole genome shotgun (WGS) entry which is preliminary data.</text>
</comment>
<dbReference type="Gene3D" id="1.10.10.10">
    <property type="entry name" value="Winged helix-like DNA-binding domain superfamily/Winged helix DNA-binding domain"/>
    <property type="match status" value="1"/>
</dbReference>
<evidence type="ECO:0000259" key="1">
    <source>
        <dbReference type="Pfam" id="PF03551"/>
    </source>
</evidence>
<organism evidence="2 3">
    <name type="scientific">Actinoplanes italicus</name>
    <dbReference type="NCBI Taxonomy" id="113567"/>
    <lineage>
        <taxon>Bacteria</taxon>
        <taxon>Bacillati</taxon>
        <taxon>Actinomycetota</taxon>
        <taxon>Actinomycetes</taxon>
        <taxon>Micromonosporales</taxon>
        <taxon>Micromonosporaceae</taxon>
        <taxon>Actinoplanes</taxon>
    </lineage>
</organism>
<sequence length="138" mass="15156">MDDMRPKYPQHDHVADSPINCILTAMAGMQRPSFLILSALAVEPLHGYAVIKEVTRLSAGTVRLAAGTLYAALDRLAEEGLIEVDREETIDGRLRRYYRLTTPGASALAAEAEQMRRDARMVTQRLRRAGPAAAPEPA</sequence>
<accession>A0A2T0KHQ4</accession>
<dbReference type="PANTHER" id="PTHR33169">
    <property type="entry name" value="PADR-FAMILY TRANSCRIPTIONAL REGULATOR"/>
    <property type="match status" value="1"/>
</dbReference>
<dbReference type="AlphaFoldDB" id="A0A2T0KHQ4"/>
<protein>
    <submittedName>
        <fullName evidence="2">DNA-binding PadR family transcriptional regulator</fullName>
    </submittedName>
</protein>
<keyword evidence="2" id="KW-0238">DNA-binding</keyword>
<feature type="domain" description="Transcription regulator PadR N-terminal" evidence="1">
    <location>
        <begin position="36"/>
        <end position="109"/>
    </location>
</feature>
<dbReference type="PANTHER" id="PTHR33169:SF13">
    <property type="entry name" value="PADR-FAMILY TRANSCRIPTIONAL REGULATOR"/>
    <property type="match status" value="1"/>
</dbReference>
<dbReference type="GO" id="GO:0003677">
    <property type="term" value="F:DNA binding"/>
    <property type="evidence" value="ECO:0007669"/>
    <property type="project" value="UniProtKB-KW"/>
</dbReference>
<keyword evidence="3" id="KW-1185">Reference proteome</keyword>
<dbReference type="InterPro" id="IPR036390">
    <property type="entry name" value="WH_DNA-bd_sf"/>
</dbReference>
<dbReference type="EMBL" id="PVMZ01000004">
    <property type="protein sequence ID" value="PRX22958.1"/>
    <property type="molecule type" value="Genomic_DNA"/>
</dbReference>
<dbReference type="InterPro" id="IPR052509">
    <property type="entry name" value="Metal_resp_DNA-bind_regulator"/>
</dbReference>
<dbReference type="InterPro" id="IPR036388">
    <property type="entry name" value="WH-like_DNA-bd_sf"/>
</dbReference>
<dbReference type="SUPFAM" id="SSF46785">
    <property type="entry name" value="Winged helix' DNA-binding domain"/>
    <property type="match status" value="1"/>
</dbReference>
<dbReference type="InterPro" id="IPR005149">
    <property type="entry name" value="Tscrpt_reg_PadR_N"/>
</dbReference>
<dbReference type="Pfam" id="PF03551">
    <property type="entry name" value="PadR"/>
    <property type="match status" value="1"/>
</dbReference>
<dbReference type="Proteomes" id="UP000239415">
    <property type="component" value="Unassembled WGS sequence"/>
</dbReference>
<reference evidence="2 3" key="1">
    <citation type="submission" date="2018-03" db="EMBL/GenBank/DDBJ databases">
        <title>Genomic Encyclopedia of Archaeal and Bacterial Type Strains, Phase II (KMG-II): from individual species to whole genera.</title>
        <authorList>
            <person name="Goeker M."/>
        </authorList>
    </citation>
    <scope>NUCLEOTIDE SEQUENCE [LARGE SCALE GENOMIC DNA]</scope>
    <source>
        <strain evidence="2 3">DSM 43146</strain>
    </source>
</reference>
<evidence type="ECO:0000313" key="3">
    <source>
        <dbReference type="Proteomes" id="UP000239415"/>
    </source>
</evidence>
<name>A0A2T0KHQ4_9ACTN</name>